<dbReference type="InterPro" id="IPR013762">
    <property type="entry name" value="Integrase-like_cat_sf"/>
</dbReference>
<evidence type="ECO:0000256" key="3">
    <source>
        <dbReference type="ARBA" id="ARBA00023125"/>
    </source>
</evidence>
<dbReference type="InterPro" id="IPR011010">
    <property type="entry name" value="DNA_brk_join_enz"/>
</dbReference>
<dbReference type="AlphaFoldDB" id="A0AAJ0JMD3"/>
<dbReference type="PROSITE" id="PS51900">
    <property type="entry name" value="CB"/>
    <property type="match status" value="1"/>
</dbReference>
<comment type="similarity">
    <text evidence="1">Belongs to the 'phage' integrase family.</text>
</comment>
<dbReference type="InterPro" id="IPR044068">
    <property type="entry name" value="CB"/>
</dbReference>
<organism evidence="8 9">
    <name type="scientific">Staphylococcus carnosus</name>
    <dbReference type="NCBI Taxonomy" id="1281"/>
    <lineage>
        <taxon>Bacteria</taxon>
        <taxon>Bacillati</taxon>
        <taxon>Bacillota</taxon>
        <taxon>Bacilli</taxon>
        <taxon>Bacillales</taxon>
        <taxon>Staphylococcaceae</taxon>
        <taxon>Staphylococcus</taxon>
    </lineage>
</organism>
<gene>
    <name evidence="8" type="ORF">VV61_11985</name>
</gene>
<dbReference type="GO" id="GO:0003677">
    <property type="term" value="F:DNA binding"/>
    <property type="evidence" value="ECO:0007669"/>
    <property type="project" value="UniProtKB-UniRule"/>
</dbReference>
<dbReference type="GO" id="GO:0006310">
    <property type="term" value="P:DNA recombination"/>
    <property type="evidence" value="ECO:0007669"/>
    <property type="project" value="UniProtKB-KW"/>
</dbReference>
<keyword evidence="4" id="KW-0233">DNA recombination</keyword>
<evidence type="ECO:0000256" key="5">
    <source>
        <dbReference type="PROSITE-ProRule" id="PRU01248"/>
    </source>
</evidence>
<dbReference type="Gene3D" id="1.10.443.10">
    <property type="entry name" value="Intergrase catalytic core"/>
    <property type="match status" value="1"/>
</dbReference>
<evidence type="ECO:0000259" key="7">
    <source>
        <dbReference type="PROSITE" id="PS51900"/>
    </source>
</evidence>
<sequence length="342" mass="39432">MTVSKRKERNTWQYAFGYEGKTYRKSGFKTKREATEAETKARAELSEGMQFDNDVTLHDYFKEWAETYRKPNVSEITYRTYTTIITLLDSDKIGHTPLKNITRRMYQKFITSYAEDHSNETIRKFNGNISTAVDDAVHEGIVKKNFTYKVTYKGEVEAQKEDDKYITVAEYTKLKEAVRESNARSSLILFIMIATGCRISGAIRLQYDFINKKDCTLYIDENKTDTSPRTVSITPNDMQHILSVIDSYPKNMSGLVFDSITTNAVNKALKGNCQRLNIKPITSHALRHTHCSYLLSKGISIYYISKRLGHKNIKTTLEVYSHLLEESYETENDKAINALKFL</sequence>
<dbReference type="InterPro" id="IPR050090">
    <property type="entry name" value="Tyrosine_recombinase_XerCD"/>
</dbReference>
<dbReference type="Gene3D" id="1.10.150.130">
    <property type="match status" value="1"/>
</dbReference>
<evidence type="ECO:0000259" key="6">
    <source>
        <dbReference type="PROSITE" id="PS51898"/>
    </source>
</evidence>
<dbReference type="PANTHER" id="PTHR30349:SF64">
    <property type="entry name" value="PROPHAGE INTEGRASE INTD-RELATED"/>
    <property type="match status" value="1"/>
</dbReference>
<accession>A0AAJ0JMD3</accession>
<dbReference type="PANTHER" id="PTHR30349">
    <property type="entry name" value="PHAGE INTEGRASE-RELATED"/>
    <property type="match status" value="1"/>
</dbReference>
<feature type="domain" description="Core-binding (CB)" evidence="7">
    <location>
        <begin position="55"/>
        <end position="137"/>
    </location>
</feature>
<evidence type="ECO:0000256" key="2">
    <source>
        <dbReference type="ARBA" id="ARBA00022908"/>
    </source>
</evidence>
<reference evidence="8 9" key="1">
    <citation type="submission" date="2015-03" db="EMBL/GenBank/DDBJ databases">
        <title>Draft Genome Sequence of S. carnosus subsp. utilis LTH 7013, Isolated from South Tirolean Ham.</title>
        <authorList>
            <person name="Mueller A."/>
            <person name="Huptas C."/>
            <person name="Wenning M."/>
            <person name="Weiss A."/>
            <person name="Schmidt H."/>
        </authorList>
    </citation>
    <scope>NUCLEOTIDE SEQUENCE [LARGE SCALE GENOMIC DNA]</scope>
    <source>
        <strain evidence="8 9">LTH7013</strain>
    </source>
</reference>
<dbReference type="Pfam" id="PF14657">
    <property type="entry name" value="Arm-DNA-bind_4"/>
    <property type="match status" value="1"/>
</dbReference>
<dbReference type="InterPro" id="IPR010998">
    <property type="entry name" value="Integrase_recombinase_N"/>
</dbReference>
<dbReference type="Proteomes" id="UP000033530">
    <property type="component" value="Unassembled WGS sequence"/>
</dbReference>
<feature type="domain" description="Tyr recombinase" evidence="6">
    <location>
        <begin position="161"/>
        <end position="333"/>
    </location>
</feature>
<dbReference type="Pfam" id="PF14659">
    <property type="entry name" value="Phage_int_SAM_3"/>
    <property type="match status" value="1"/>
</dbReference>
<name>A0AAJ0JMD3_STACA</name>
<dbReference type="InterPro" id="IPR002104">
    <property type="entry name" value="Integrase_catalytic"/>
</dbReference>
<proteinExistence type="inferred from homology"/>
<dbReference type="RefSeq" id="WP_046100566.1">
    <property type="nucleotide sequence ID" value="NZ_BKAP01000011.1"/>
</dbReference>
<dbReference type="PROSITE" id="PS51898">
    <property type="entry name" value="TYR_RECOMBINASE"/>
    <property type="match status" value="1"/>
</dbReference>
<evidence type="ECO:0000256" key="1">
    <source>
        <dbReference type="ARBA" id="ARBA00008857"/>
    </source>
</evidence>
<dbReference type="Pfam" id="PF00589">
    <property type="entry name" value="Phage_integrase"/>
    <property type="match status" value="1"/>
</dbReference>
<dbReference type="CDD" id="cd01189">
    <property type="entry name" value="INT_ICEBs1_C_like"/>
    <property type="match status" value="1"/>
</dbReference>
<evidence type="ECO:0000256" key="4">
    <source>
        <dbReference type="ARBA" id="ARBA00023172"/>
    </source>
</evidence>
<dbReference type="GO" id="GO:0015074">
    <property type="term" value="P:DNA integration"/>
    <property type="evidence" value="ECO:0007669"/>
    <property type="project" value="UniProtKB-KW"/>
</dbReference>
<evidence type="ECO:0000313" key="9">
    <source>
        <dbReference type="Proteomes" id="UP000033530"/>
    </source>
</evidence>
<dbReference type="SUPFAM" id="SSF56349">
    <property type="entry name" value="DNA breaking-rejoining enzymes"/>
    <property type="match status" value="1"/>
</dbReference>
<protein>
    <submittedName>
        <fullName evidence="8">Integrase</fullName>
    </submittedName>
</protein>
<dbReference type="InterPro" id="IPR004107">
    <property type="entry name" value="Integrase_SAM-like_N"/>
</dbReference>
<dbReference type="EMBL" id="LAIU01000010">
    <property type="protein sequence ID" value="KKB24437.1"/>
    <property type="molecule type" value="Genomic_DNA"/>
</dbReference>
<keyword evidence="2" id="KW-0229">DNA integration</keyword>
<comment type="caution">
    <text evidence="8">The sequence shown here is derived from an EMBL/GenBank/DDBJ whole genome shotgun (WGS) entry which is preliminary data.</text>
</comment>
<keyword evidence="3 5" id="KW-0238">DNA-binding</keyword>
<evidence type="ECO:0000313" key="8">
    <source>
        <dbReference type="EMBL" id="KKB24437.1"/>
    </source>
</evidence>
<dbReference type="InterPro" id="IPR028259">
    <property type="entry name" value="AP2-like_int_N"/>
</dbReference>